<keyword evidence="2" id="KW-1185">Reference proteome</keyword>
<protein>
    <recommendedName>
        <fullName evidence="3">NERD domain-containing protein</fullName>
    </recommendedName>
</protein>
<evidence type="ECO:0008006" key="3">
    <source>
        <dbReference type="Google" id="ProtNLM"/>
    </source>
</evidence>
<dbReference type="Proteomes" id="UP000800981">
    <property type="component" value="Unassembled WGS sequence"/>
</dbReference>
<dbReference type="EMBL" id="JAANNP010000002">
    <property type="protein sequence ID" value="NHC13729.1"/>
    <property type="molecule type" value="Genomic_DNA"/>
</dbReference>
<proteinExistence type="predicted"/>
<reference evidence="1 2" key="1">
    <citation type="submission" date="2020-03" db="EMBL/GenBank/DDBJ databases">
        <title>Two novel Motilibacter sp.</title>
        <authorList>
            <person name="Liu S."/>
        </authorList>
    </citation>
    <scope>NUCLEOTIDE SEQUENCE [LARGE SCALE GENOMIC DNA]</scope>
    <source>
        <strain evidence="1 2">E257</strain>
    </source>
</reference>
<dbReference type="RefSeq" id="WP_166280416.1">
    <property type="nucleotide sequence ID" value="NZ_JAANNP010000002.1"/>
</dbReference>
<name>A0ABX0GS87_9ACTN</name>
<accession>A0ABX0GS87</accession>
<sequence>MATALRQVTSLGYVRLEDRRWPDAVPLGPGAVLVGPAGVFAVDVLRTGRPRPGGAERLLERHSVRRRRARAAGAAAAIAGLLHPALGRHVCAVVALVGADPLPVRSLPEDVRAGDVASLVAWLAAEPQRLKPHVADLVVDSLRRGLPPALPIATPSVRQVSGVVNPRPLAGLYDRIRRG</sequence>
<organism evidence="1 2">
    <name type="scientific">Motilibacter deserti</name>
    <dbReference type="NCBI Taxonomy" id="2714956"/>
    <lineage>
        <taxon>Bacteria</taxon>
        <taxon>Bacillati</taxon>
        <taxon>Actinomycetota</taxon>
        <taxon>Actinomycetes</taxon>
        <taxon>Motilibacterales</taxon>
        <taxon>Motilibacteraceae</taxon>
        <taxon>Motilibacter</taxon>
    </lineage>
</organism>
<evidence type="ECO:0000313" key="1">
    <source>
        <dbReference type="EMBL" id="NHC13729.1"/>
    </source>
</evidence>
<evidence type="ECO:0000313" key="2">
    <source>
        <dbReference type="Proteomes" id="UP000800981"/>
    </source>
</evidence>
<comment type="caution">
    <text evidence="1">The sequence shown here is derived from an EMBL/GenBank/DDBJ whole genome shotgun (WGS) entry which is preliminary data.</text>
</comment>
<gene>
    <name evidence="1" type="ORF">G9H71_08040</name>
</gene>